<organism evidence="1 2">
    <name type="scientific">Dipteronia dyeriana</name>
    <dbReference type="NCBI Taxonomy" id="168575"/>
    <lineage>
        <taxon>Eukaryota</taxon>
        <taxon>Viridiplantae</taxon>
        <taxon>Streptophyta</taxon>
        <taxon>Embryophyta</taxon>
        <taxon>Tracheophyta</taxon>
        <taxon>Spermatophyta</taxon>
        <taxon>Magnoliopsida</taxon>
        <taxon>eudicotyledons</taxon>
        <taxon>Gunneridae</taxon>
        <taxon>Pentapetalae</taxon>
        <taxon>rosids</taxon>
        <taxon>malvids</taxon>
        <taxon>Sapindales</taxon>
        <taxon>Sapindaceae</taxon>
        <taxon>Hippocastanoideae</taxon>
        <taxon>Acereae</taxon>
        <taxon>Dipteronia</taxon>
    </lineage>
</organism>
<sequence>MLKGIVWEGHRLAAATSVVFRTKCLGWSSFCESMWIKLGLCLPRTKEMLSSRFCLNPPGQVPVQQVGLDQEAGMGRRLNEGQGIQAQEMESNLLSPFLLGKKVAHILYLDSERSLSE</sequence>
<evidence type="ECO:0000313" key="2">
    <source>
        <dbReference type="Proteomes" id="UP001280121"/>
    </source>
</evidence>
<gene>
    <name evidence="1" type="ORF">Ddye_003789</name>
</gene>
<reference evidence="1" key="1">
    <citation type="journal article" date="2023" name="Plant J.">
        <title>Genome sequences and population genomics provide insights into the demographic history, inbreeding, and mutation load of two 'living fossil' tree species of Dipteronia.</title>
        <authorList>
            <person name="Feng Y."/>
            <person name="Comes H.P."/>
            <person name="Chen J."/>
            <person name="Zhu S."/>
            <person name="Lu R."/>
            <person name="Zhang X."/>
            <person name="Li P."/>
            <person name="Qiu J."/>
            <person name="Olsen K.M."/>
            <person name="Qiu Y."/>
        </authorList>
    </citation>
    <scope>NUCLEOTIDE SEQUENCE</scope>
    <source>
        <strain evidence="1">KIB01</strain>
    </source>
</reference>
<keyword evidence="2" id="KW-1185">Reference proteome</keyword>
<proteinExistence type="predicted"/>
<evidence type="ECO:0000313" key="1">
    <source>
        <dbReference type="EMBL" id="KAK2665215.1"/>
    </source>
</evidence>
<dbReference type="EMBL" id="JANJYI010000001">
    <property type="protein sequence ID" value="KAK2665215.1"/>
    <property type="molecule type" value="Genomic_DNA"/>
</dbReference>
<accession>A0AAE0CVN7</accession>
<comment type="caution">
    <text evidence="1">The sequence shown here is derived from an EMBL/GenBank/DDBJ whole genome shotgun (WGS) entry which is preliminary data.</text>
</comment>
<dbReference type="AlphaFoldDB" id="A0AAE0CVN7"/>
<protein>
    <submittedName>
        <fullName evidence="1">Uncharacterized protein</fullName>
    </submittedName>
</protein>
<name>A0AAE0CVN7_9ROSI</name>
<dbReference type="Proteomes" id="UP001280121">
    <property type="component" value="Unassembled WGS sequence"/>
</dbReference>